<proteinExistence type="predicted"/>
<feature type="compositionally biased region" description="Polar residues" evidence="6">
    <location>
        <begin position="1"/>
        <end position="11"/>
    </location>
</feature>
<evidence type="ECO:0000256" key="1">
    <source>
        <dbReference type="ARBA" id="ARBA00004141"/>
    </source>
</evidence>
<dbReference type="CDD" id="cd02869">
    <property type="entry name" value="PseudoU_synth_RluA_like"/>
    <property type="match status" value="1"/>
</dbReference>
<comment type="subcellular location">
    <subcellularLocation>
        <location evidence="1">Membrane</location>
        <topology evidence="1">Multi-pass membrane protein</topology>
    </subcellularLocation>
</comment>
<evidence type="ECO:0000259" key="8">
    <source>
        <dbReference type="Pfam" id="PF00849"/>
    </source>
</evidence>
<comment type="caution">
    <text evidence="10">The sequence shown here is derived from an EMBL/GenBank/DDBJ whole genome shotgun (WGS) entry which is preliminary data.</text>
</comment>
<dbReference type="SUPFAM" id="SSF55120">
    <property type="entry name" value="Pseudouridine synthase"/>
    <property type="match status" value="1"/>
</dbReference>
<dbReference type="PANTHER" id="PTHR47938">
    <property type="entry name" value="RESPIRATORY COMPLEX I CHAPERONE (CIA84), PUTATIVE (AFU_ORTHOLOGUE AFUA_2G06020)-RELATED"/>
    <property type="match status" value="1"/>
</dbReference>
<dbReference type="Gene3D" id="1.25.40.10">
    <property type="entry name" value="Tetratricopeptide repeat domain"/>
    <property type="match status" value="3"/>
</dbReference>
<evidence type="ECO:0000313" key="11">
    <source>
        <dbReference type="Proteomes" id="UP000626109"/>
    </source>
</evidence>
<dbReference type="Pfam" id="PF13812">
    <property type="entry name" value="PPR_3"/>
    <property type="match status" value="1"/>
</dbReference>
<evidence type="ECO:0000256" key="4">
    <source>
        <dbReference type="ARBA" id="ARBA00023136"/>
    </source>
</evidence>
<dbReference type="GO" id="GO:0009982">
    <property type="term" value="F:pseudouridine synthase activity"/>
    <property type="evidence" value="ECO:0007669"/>
    <property type="project" value="InterPro"/>
</dbReference>
<dbReference type="PANTHER" id="PTHR47938:SF35">
    <property type="entry name" value="PENTATRICOPEPTIDE REPEAT-CONTAINING PROTEIN 4, MITOCHONDRIAL-RELATED"/>
    <property type="match status" value="1"/>
</dbReference>
<dbReference type="EMBL" id="CAJNNW010022027">
    <property type="protein sequence ID" value="CAE8668729.1"/>
    <property type="molecule type" value="Genomic_DNA"/>
</dbReference>
<sequence>MGTQWQQQQSFLPLRSQPPQHHPQQTLQPQQQTRQTLQQCSSRGEDVWNTQGTSSARIDIDIPLPADTDADAAAGGNRGSVDFDTQSSVGSICPPDLQLPIQARGSSNVAAIGLVQLERALSDTALLQQRAPASQDHVLPTMSEVLLLFWLALPQAVHQKSSLPRSWRAEPKLATAVLSGLAKHQVPEISRKVLRVMGAARVELNVYHCNAVLSACERSSRWQQALVLLLGMPRQALEADIISCNVAARACSRSDAWEIAVRLLDFAQTAALGPTVVTFSSVAASPPSLSTWAPWLRATWALRGLQETTLQPDCQVFTAAVSACCSAGEWPRSLHVLGKMRREIMALPRPVFNDALSACTIFGHWALALSMMMASEIHAVDVRTLNVFMSTCEKDGQWEAALAILSLMLKSIMEPSRITYNTVITANARASRWQAALQGLRAEMPQSGLHPDEISQNAAMSACGKCGSWPRALDLLWKMPITGLLADAISYSTAISALGASGQQWQMALELLRLMPQARLLQDVVCQSAAATACEKARQWRVSAHLLLATSSALEGSPTAEGLSRQAWCLSRLDGVEDESRLKATLLARVATPHLNGMRPQELAVLLRSFASMSVLDSTFVSEACRQVSVVLASWRLAAELPTRSLGDVAWALATLGAGDPQLFEAMQQELVKRCAAFRVEDDTPGTACVEFTSAALLFLWACSFAGQLMYSTSQCAQMLLHRIGRTLDQRASGAVIASCAVVLPLSGTPPDGDDGDLPSVILELPDRFVLYKPPGWQVDDGQDDPRDKPERDRLSSFVHLLLPPQRWPIVDDVQHQRGFLHRLDVPSSGLVLVAKTHEAYYDLKLQLAMGSLVRDYVVLCHGWLSPGRSEVKARVHWWADGRQSLSSVAAAGRPARTLLKVLAHVLHDGQSLSLVAVRIDTGRRHQIRTHLAHIGHPTVCDGKYSSVATQLASEGFCVQNFLHRYHLAFSCNNHSDSNDDNNSNNSSNNNNTCNTALAHQHASYWGATDVMAPAGQPRAQRGQRHQVITGIPIPLAAALGRTSPRDSASAAEDGFGLLAALAVTCLTGMLASSCGMPIVPRAKLDLMVKGLVAMGGEELWGQAPRGSLERRAQDILKKLGKDGPLPEVLLVAMACISAKPRELQTMLAHHVCMVALVYHSLRSSWVQYYGVFYVGVAEASSVPLAAMNLLRLANEGRSKPLLPRLGMLLQISFAALFLVIRGPCWLFVNYRFFSDAVPLLSAASESRHGVGVTAICMWLLANILLTVLQIHWARKIVRGVRKALKPKG</sequence>
<evidence type="ECO:0000259" key="9">
    <source>
        <dbReference type="Pfam" id="PF03798"/>
    </source>
</evidence>
<dbReference type="InterPro" id="IPR020103">
    <property type="entry name" value="PsdUridine_synth_cat_dom_sf"/>
</dbReference>
<evidence type="ECO:0000256" key="7">
    <source>
        <dbReference type="SAM" id="Phobius"/>
    </source>
</evidence>
<reference evidence="10" key="1">
    <citation type="submission" date="2021-02" db="EMBL/GenBank/DDBJ databases">
        <authorList>
            <person name="Dougan E. K."/>
            <person name="Rhodes N."/>
            <person name="Thang M."/>
            <person name="Chan C."/>
        </authorList>
    </citation>
    <scope>NUCLEOTIDE SEQUENCE</scope>
</reference>
<feature type="transmembrane region" description="Helical" evidence="7">
    <location>
        <begin position="1168"/>
        <end position="1194"/>
    </location>
</feature>
<dbReference type="InterPro" id="IPR006145">
    <property type="entry name" value="PsdUridine_synth_RsuA/RluA"/>
</dbReference>
<feature type="transmembrane region" description="Helical" evidence="7">
    <location>
        <begin position="1249"/>
        <end position="1273"/>
    </location>
</feature>
<evidence type="ECO:0000256" key="2">
    <source>
        <dbReference type="ARBA" id="ARBA00022692"/>
    </source>
</evidence>
<evidence type="ECO:0000313" key="10">
    <source>
        <dbReference type="EMBL" id="CAE8668729.1"/>
    </source>
</evidence>
<dbReference type="InterPro" id="IPR006634">
    <property type="entry name" value="TLC-dom"/>
</dbReference>
<dbReference type="InterPro" id="IPR011990">
    <property type="entry name" value="TPR-like_helical_dom_sf"/>
</dbReference>
<feature type="transmembrane region" description="Helical" evidence="7">
    <location>
        <begin position="1206"/>
        <end position="1229"/>
    </location>
</feature>
<evidence type="ECO:0008006" key="12">
    <source>
        <dbReference type="Google" id="ProtNLM"/>
    </source>
</evidence>
<keyword evidence="4 7" id="KW-0472">Membrane</keyword>
<evidence type="ECO:0000256" key="3">
    <source>
        <dbReference type="ARBA" id="ARBA00022989"/>
    </source>
</evidence>
<dbReference type="Gene3D" id="3.30.2350.10">
    <property type="entry name" value="Pseudouridine synthase"/>
    <property type="match status" value="1"/>
</dbReference>
<dbReference type="PROSITE" id="PS51375">
    <property type="entry name" value="PPR"/>
    <property type="match status" value="2"/>
</dbReference>
<feature type="repeat" description="PPR" evidence="5">
    <location>
        <begin position="416"/>
        <end position="451"/>
    </location>
</feature>
<dbReference type="Proteomes" id="UP000626109">
    <property type="component" value="Unassembled WGS sequence"/>
</dbReference>
<protein>
    <recommendedName>
        <fullName evidence="12">Pseudouridine synthase RsuA/RluA-like domain-containing protein</fullName>
    </recommendedName>
</protein>
<name>A0A813JAU9_POLGL</name>
<dbReference type="Pfam" id="PF00849">
    <property type="entry name" value="PseudoU_synth_2"/>
    <property type="match status" value="1"/>
</dbReference>
<feature type="domain" description="TLC" evidence="9">
    <location>
        <begin position="1140"/>
        <end position="1279"/>
    </location>
</feature>
<feature type="compositionally biased region" description="Low complexity" evidence="6">
    <location>
        <begin position="61"/>
        <end position="74"/>
    </location>
</feature>
<evidence type="ECO:0000256" key="6">
    <source>
        <dbReference type="SAM" id="MobiDB-lite"/>
    </source>
</evidence>
<feature type="region of interest" description="Disordered" evidence="6">
    <location>
        <begin position="1"/>
        <end position="78"/>
    </location>
</feature>
<evidence type="ECO:0000256" key="5">
    <source>
        <dbReference type="PROSITE-ProRule" id="PRU00708"/>
    </source>
</evidence>
<dbReference type="InterPro" id="IPR002885">
    <property type="entry name" value="PPR_rpt"/>
</dbReference>
<dbReference type="GO" id="GO:0001522">
    <property type="term" value="P:pseudouridine synthesis"/>
    <property type="evidence" value="ECO:0007669"/>
    <property type="project" value="InterPro"/>
</dbReference>
<feature type="repeat" description="PPR" evidence="5">
    <location>
        <begin position="381"/>
        <end position="415"/>
    </location>
</feature>
<feature type="domain" description="Pseudouridine synthase RsuA/RluA-like" evidence="8">
    <location>
        <begin position="770"/>
        <end position="934"/>
    </location>
</feature>
<dbReference type="Pfam" id="PF01535">
    <property type="entry name" value="PPR"/>
    <property type="match status" value="2"/>
</dbReference>
<dbReference type="Pfam" id="PF03798">
    <property type="entry name" value="TRAM_LAG1_CLN8"/>
    <property type="match status" value="1"/>
</dbReference>
<dbReference type="GO" id="GO:0003729">
    <property type="term" value="F:mRNA binding"/>
    <property type="evidence" value="ECO:0007669"/>
    <property type="project" value="TreeGrafter"/>
</dbReference>
<feature type="compositionally biased region" description="Low complexity" evidence="6">
    <location>
        <begin position="13"/>
        <end position="42"/>
    </location>
</feature>
<keyword evidence="3 7" id="KW-1133">Transmembrane helix</keyword>
<keyword evidence="2 7" id="KW-0812">Transmembrane</keyword>
<organism evidence="10 11">
    <name type="scientific">Polarella glacialis</name>
    <name type="common">Dinoflagellate</name>
    <dbReference type="NCBI Taxonomy" id="89957"/>
    <lineage>
        <taxon>Eukaryota</taxon>
        <taxon>Sar</taxon>
        <taxon>Alveolata</taxon>
        <taxon>Dinophyceae</taxon>
        <taxon>Suessiales</taxon>
        <taxon>Suessiaceae</taxon>
        <taxon>Polarella</taxon>
    </lineage>
</organism>
<gene>
    <name evidence="10" type="ORF">PGLA2088_LOCUS17005</name>
</gene>
<dbReference type="GO" id="GO:0016020">
    <property type="term" value="C:membrane"/>
    <property type="evidence" value="ECO:0007669"/>
    <property type="project" value="UniProtKB-SubCell"/>
</dbReference>
<accession>A0A813JAU9</accession>